<evidence type="ECO:0000313" key="3">
    <source>
        <dbReference type="Proteomes" id="UP001307889"/>
    </source>
</evidence>
<dbReference type="PANTHER" id="PTHR11008:SF32">
    <property type="entry name" value="CIRCADIAN CLOCK-CONTROLLED PROTEIN DAYWAKE-RELATED"/>
    <property type="match status" value="1"/>
</dbReference>
<sequence>MKRILKLMAALSILAWASSTEWPLMRCSRNNPDIDRCLLNAARGSVQKVFEGMPLYNLPSLEPMKLGKTSMSAKKGPVSIQITLEDAVLTGASKLQIDSAKYRHDIDQLRIGGLHKDIRLNGHYSMRGSIFSIPVNSEGTAEIMFKNVIADHLVQFSPRAKLDLHKSPKQRPIVQCYLDMKSIELMRFNMTAQGFGYFANRALNEVMNSNWRLLYSAFKPSVEDWLHTDYSKTMDSFFSSFDFDEILPERLIL</sequence>
<proteinExistence type="predicted"/>
<gene>
    <name evidence="2" type="ORF">NTJ_00373</name>
</gene>
<keyword evidence="1" id="KW-0732">Signal</keyword>
<protein>
    <submittedName>
        <fullName evidence="2">Uncharacterized protein</fullName>
    </submittedName>
</protein>
<dbReference type="EMBL" id="AP028909">
    <property type="protein sequence ID" value="BES87567.1"/>
    <property type="molecule type" value="Genomic_DNA"/>
</dbReference>
<dbReference type="SMART" id="SM00700">
    <property type="entry name" value="JHBP"/>
    <property type="match status" value="1"/>
</dbReference>
<dbReference type="Proteomes" id="UP001307889">
    <property type="component" value="Chromosome 1"/>
</dbReference>
<organism evidence="2 3">
    <name type="scientific">Nesidiocoris tenuis</name>
    <dbReference type="NCBI Taxonomy" id="355587"/>
    <lineage>
        <taxon>Eukaryota</taxon>
        <taxon>Metazoa</taxon>
        <taxon>Ecdysozoa</taxon>
        <taxon>Arthropoda</taxon>
        <taxon>Hexapoda</taxon>
        <taxon>Insecta</taxon>
        <taxon>Pterygota</taxon>
        <taxon>Neoptera</taxon>
        <taxon>Paraneoptera</taxon>
        <taxon>Hemiptera</taxon>
        <taxon>Heteroptera</taxon>
        <taxon>Panheteroptera</taxon>
        <taxon>Cimicomorpha</taxon>
        <taxon>Miridae</taxon>
        <taxon>Dicyphina</taxon>
        <taxon>Nesidiocoris</taxon>
    </lineage>
</organism>
<name>A0ABN7A5S3_9HEMI</name>
<accession>A0ABN7A5S3</accession>
<evidence type="ECO:0000256" key="1">
    <source>
        <dbReference type="SAM" id="SignalP"/>
    </source>
</evidence>
<feature type="chain" id="PRO_5046964755" evidence="1">
    <location>
        <begin position="20"/>
        <end position="253"/>
    </location>
</feature>
<evidence type="ECO:0000313" key="2">
    <source>
        <dbReference type="EMBL" id="BES87567.1"/>
    </source>
</evidence>
<dbReference type="Gene3D" id="3.15.10.30">
    <property type="entry name" value="Haemolymph juvenile hormone binding protein"/>
    <property type="match status" value="1"/>
</dbReference>
<reference evidence="2 3" key="1">
    <citation type="submission" date="2023-09" db="EMBL/GenBank/DDBJ databases">
        <title>Nesidiocoris tenuis whole genome shotgun sequence.</title>
        <authorList>
            <person name="Shibata T."/>
            <person name="Shimoda M."/>
            <person name="Kobayashi T."/>
            <person name="Uehara T."/>
        </authorList>
    </citation>
    <scope>NUCLEOTIDE SEQUENCE [LARGE SCALE GENOMIC DNA]</scope>
    <source>
        <strain evidence="2 3">Japan</strain>
    </source>
</reference>
<dbReference type="Pfam" id="PF06585">
    <property type="entry name" value="JHBP"/>
    <property type="match status" value="1"/>
</dbReference>
<dbReference type="InterPro" id="IPR010562">
    <property type="entry name" value="Haemolymph_juvenile_hormone-bd"/>
</dbReference>
<dbReference type="PANTHER" id="PTHR11008">
    <property type="entry name" value="PROTEIN TAKEOUT-LIKE PROTEIN"/>
    <property type="match status" value="1"/>
</dbReference>
<feature type="signal peptide" evidence="1">
    <location>
        <begin position="1"/>
        <end position="19"/>
    </location>
</feature>
<dbReference type="InterPro" id="IPR038606">
    <property type="entry name" value="To_sf"/>
</dbReference>
<keyword evidence="3" id="KW-1185">Reference proteome</keyword>